<comment type="caution">
    <text evidence="3">The sequence shown here is derived from an EMBL/GenBank/DDBJ whole genome shotgun (WGS) entry which is preliminary data.</text>
</comment>
<keyword evidence="2" id="KW-0812">Transmembrane</keyword>
<gene>
    <name evidence="3" type="ORF">P5673_010590</name>
</gene>
<evidence type="ECO:0000313" key="3">
    <source>
        <dbReference type="EMBL" id="KAK2565507.1"/>
    </source>
</evidence>
<keyword evidence="2" id="KW-1133">Transmembrane helix</keyword>
<dbReference type="Proteomes" id="UP001249851">
    <property type="component" value="Unassembled WGS sequence"/>
</dbReference>
<protein>
    <submittedName>
        <fullName evidence="3">Uncharacterized protein</fullName>
    </submittedName>
</protein>
<organism evidence="3 4">
    <name type="scientific">Acropora cervicornis</name>
    <name type="common">Staghorn coral</name>
    <dbReference type="NCBI Taxonomy" id="6130"/>
    <lineage>
        <taxon>Eukaryota</taxon>
        <taxon>Metazoa</taxon>
        <taxon>Cnidaria</taxon>
        <taxon>Anthozoa</taxon>
        <taxon>Hexacorallia</taxon>
        <taxon>Scleractinia</taxon>
        <taxon>Astrocoeniina</taxon>
        <taxon>Acroporidae</taxon>
        <taxon>Acropora</taxon>
    </lineage>
</organism>
<sequence length="331" mass="37001">MLNKKSVEIPVMLFLILQAQLVLSKFIVSRRCKSDQILDIGKDVFGAWQERKFEMKSSHIFLIVVSLALYSPTSSDNTTSQNKTNAMNNGECGLFNVSCGPEKICQDGVCVSVNRSTTKGRSRNSATETTYKVIMETEKLVPATTQSTHHVTRHVTSTTSHGLITGNQEFLIAVVGFSLLFMNFCLISFCWARIKRRRLLQQLQVERHQVARQNSQASQTGEWNSGNANRREMGFDNFALNGDLDAFPSDFITPQVRLPPYDFTGAYHKPRPITEESVINGESCAQTETIDTDEFNDDDPPPYNDTEALSTPSSPPSYDEILRIPTSTPGE</sequence>
<feature type="compositionally biased region" description="Acidic residues" evidence="1">
    <location>
        <begin position="290"/>
        <end position="300"/>
    </location>
</feature>
<dbReference type="AlphaFoldDB" id="A0AAD9QQ79"/>
<proteinExistence type="predicted"/>
<dbReference type="EMBL" id="JARQWQ010000019">
    <property type="protein sequence ID" value="KAK2565507.1"/>
    <property type="molecule type" value="Genomic_DNA"/>
</dbReference>
<name>A0AAD9QQ79_ACRCE</name>
<feature type="region of interest" description="Disordered" evidence="1">
    <location>
        <begin position="284"/>
        <end position="331"/>
    </location>
</feature>
<reference evidence="3" key="2">
    <citation type="journal article" date="2023" name="Science">
        <title>Genomic signatures of disease resistance in endangered staghorn corals.</title>
        <authorList>
            <person name="Vollmer S.V."/>
            <person name="Selwyn J.D."/>
            <person name="Despard B.A."/>
            <person name="Roesel C.L."/>
        </authorList>
    </citation>
    <scope>NUCLEOTIDE SEQUENCE</scope>
    <source>
        <strain evidence="3">K2</strain>
    </source>
</reference>
<accession>A0AAD9QQ79</accession>
<evidence type="ECO:0000313" key="4">
    <source>
        <dbReference type="Proteomes" id="UP001249851"/>
    </source>
</evidence>
<reference evidence="3" key="1">
    <citation type="journal article" date="2023" name="G3 (Bethesda)">
        <title>Whole genome assembly and annotation of the endangered Caribbean coral Acropora cervicornis.</title>
        <authorList>
            <person name="Selwyn J.D."/>
            <person name="Vollmer S.V."/>
        </authorList>
    </citation>
    <scope>NUCLEOTIDE SEQUENCE</scope>
    <source>
        <strain evidence="3">K2</strain>
    </source>
</reference>
<evidence type="ECO:0000256" key="2">
    <source>
        <dbReference type="SAM" id="Phobius"/>
    </source>
</evidence>
<evidence type="ECO:0000256" key="1">
    <source>
        <dbReference type="SAM" id="MobiDB-lite"/>
    </source>
</evidence>
<feature type="transmembrane region" description="Helical" evidence="2">
    <location>
        <begin position="170"/>
        <end position="192"/>
    </location>
</feature>
<keyword evidence="2" id="KW-0472">Membrane</keyword>
<keyword evidence="4" id="KW-1185">Reference proteome</keyword>